<comment type="caution">
    <text evidence="2">The sequence shown here is derived from an EMBL/GenBank/DDBJ whole genome shotgun (WGS) entry which is preliminary data.</text>
</comment>
<reference evidence="2" key="1">
    <citation type="submission" date="2021-01" db="EMBL/GenBank/DDBJ databases">
        <title>Whole genome shotgun sequence of Rhizocola hellebori NBRC 109834.</title>
        <authorList>
            <person name="Komaki H."/>
            <person name="Tamura T."/>
        </authorList>
    </citation>
    <scope>NUCLEOTIDE SEQUENCE</scope>
    <source>
        <strain evidence="2">NBRC 109834</strain>
    </source>
</reference>
<sequence length="134" mass="13836">MAIAAIAAIVAALAASATPVTAATTTTTITPPAGWIFQGSFPPGGFPFDDQCVAAAQAMMANGTAVVWQCLLISGQTKLYTLPGPWRYHSTYPPSHSHFGSQCASAGQALLAAGAILTWQCILRNGTDDNLEVL</sequence>
<dbReference type="AlphaFoldDB" id="A0A8J3Q9D2"/>
<keyword evidence="3" id="KW-1185">Reference proteome</keyword>
<organism evidence="2 3">
    <name type="scientific">Rhizocola hellebori</name>
    <dbReference type="NCBI Taxonomy" id="1392758"/>
    <lineage>
        <taxon>Bacteria</taxon>
        <taxon>Bacillati</taxon>
        <taxon>Actinomycetota</taxon>
        <taxon>Actinomycetes</taxon>
        <taxon>Micromonosporales</taxon>
        <taxon>Micromonosporaceae</taxon>
        <taxon>Rhizocola</taxon>
    </lineage>
</organism>
<evidence type="ECO:0000256" key="1">
    <source>
        <dbReference type="SAM" id="SignalP"/>
    </source>
</evidence>
<feature type="signal peptide" evidence="1">
    <location>
        <begin position="1"/>
        <end position="22"/>
    </location>
</feature>
<evidence type="ECO:0000313" key="3">
    <source>
        <dbReference type="Proteomes" id="UP000612899"/>
    </source>
</evidence>
<proteinExistence type="predicted"/>
<feature type="chain" id="PRO_5035150538" description="Ig-like domain-containing protein" evidence="1">
    <location>
        <begin position="23"/>
        <end position="134"/>
    </location>
</feature>
<gene>
    <name evidence="2" type="ORF">Rhe02_36080</name>
</gene>
<evidence type="ECO:0000313" key="2">
    <source>
        <dbReference type="EMBL" id="GIH05541.1"/>
    </source>
</evidence>
<accession>A0A8J3Q9D2</accession>
<dbReference type="Proteomes" id="UP000612899">
    <property type="component" value="Unassembled WGS sequence"/>
</dbReference>
<protein>
    <recommendedName>
        <fullName evidence="4">Ig-like domain-containing protein</fullName>
    </recommendedName>
</protein>
<keyword evidence="1" id="KW-0732">Signal</keyword>
<evidence type="ECO:0008006" key="4">
    <source>
        <dbReference type="Google" id="ProtNLM"/>
    </source>
</evidence>
<dbReference type="EMBL" id="BONY01000020">
    <property type="protein sequence ID" value="GIH05541.1"/>
    <property type="molecule type" value="Genomic_DNA"/>
</dbReference>
<name>A0A8J3Q9D2_9ACTN</name>